<comment type="caution">
    <text evidence="2">The sequence shown here is derived from an EMBL/GenBank/DDBJ whole genome shotgun (WGS) entry which is preliminary data.</text>
</comment>
<accession>A0A7X2P8A2</accession>
<reference evidence="2 3" key="1">
    <citation type="submission" date="2019-08" db="EMBL/GenBank/DDBJ databases">
        <title>In-depth cultivation of the pig gut microbiome towards novel bacterial diversity and tailored functional studies.</title>
        <authorList>
            <person name="Wylensek D."/>
            <person name="Hitch T.C.A."/>
            <person name="Clavel T."/>
        </authorList>
    </citation>
    <scope>NUCLEOTIDE SEQUENCE [LARGE SCALE GENOMIC DNA]</scope>
    <source>
        <strain evidence="2 3">Oil+RF-744-WCA-WT-13</strain>
    </source>
</reference>
<sequence>MRRGRGIIRISDIANLRTDGVFMAEPVSNVVGGITCFCAMLLTIWPELNRMASEKERRN</sequence>
<dbReference type="EMBL" id="VUMV01000004">
    <property type="protein sequence ID" value="MST82065.1"/>
    <property type="molecule type" value="Genomic_DNA"/>
</dbReference>
<name>A0A7X2P8A2_9FIRM</name>
<evidence type="ECO:0000256" key="1">
    <source>
        <dbReference type="SAM" id="Phobius"/>
    </source>
</evidence>
<gene>
    <name evidence="2" type="ORF">FYJ60_07035</name>
</gene>
<protein>
    <submittedName>
        <fullName evidence="2">Uncharacterized protein</fullName>
    </submittedName>
</protein>
<keyword evidence="1" id="KW-0472">Membrane</keyword>
<keyword evidence="1" id="KW-1133">Transmembrane helix</keyword>
<proteinExistence type="predicted"/>
<feature type="transmembrane region" description="Helical" evidence="1">
    <location>
        <begin position="21"/>
        <end position="45"/>
    </location>
</feature>
<organism evidence="2 3">
    <name type="scientific">Bilifractor porci</name>
    <dbReference type="NCBI Taxonomy" id="2606636"/>
    <lineage>
        <taxon>Bacteria</taxon>
        <taxon>Bacillati</taxon>
        <taxon>Bacillota</taxon>
        <taxon>Clostridia</taxon>
        <taxon>Lachnospirales</taxon>
        <taxon>Lachnospiraceae</taxon>
        <taxon>Bilifractor</taxon>
    </lineage>
</organism>
<evidence type="ECO:0000313" key="2">
    <source>
        <dbReference type="EMBL" id="MST82065.1"/>
    </source>
</evidence>
<dbReference type="Proteomes" id="UP000466864">
    <property type="component" value="Unassembled WGS sequence"/>
</dbReference>
<keyword evidence="3" id="KW-1185">Reference proteome</keyword>
<evidence type="ECO:0000313" key="3">
    <source>
        <dbReference type="Proteomes" id="UP000466864"/>
    </source>
</evidence>
<dbReference type="AlphaFoldDB" id="A0A7X2P8A2"/>
<keyword evidence="1" id="KW-0812">Transmembrane</keyword>